<feature type="transmembrane region" description="Helical" evidence="6">
    <location>
        <begin position="17"/>
        <end position="34"/>
    </location>
</feature>
<feature type="transmembrane region" description="Helical" evidence="6">
    <location>
        <begin position="616"/>
        <end position="636"/>
    </location>
</feature>
<keyword evidence="9" id="KW-1185">Reference proteome</keyword>
<evidence type="ECO:0000256" key="5">
    <source>
        <dbReference type="ARBA" id="ARBA00023136"/>
    </source>
</evidence>
<dbReference type="Proteomes" id="UP000198597">
    <property type="component" value="Unassembled WGS sequence"/>
</dbReference>
<feature type="domain" description="ABC3 transporter permease C-terminal" evidence="7">
    <location>
        <begin position="66"/>
        <end position="178"/>
    </location>
</feature>
<feature type="transmembrane region" description="Helical" evidence="6">
    <location>
        <begin position="61"/>
        <end position="81"/>
    </location>
</feature>
<protein>
    <submittedName>
        <fullName evidence="8">Putative ABC transport system permease protein</fullName>
    </submittedName>
</protein>
<feature type="transmembrane region" description="Helical" evidence="6">
    <location>
        <begin position="102"/>
        <end position="128"/>
    </location>
</feature>
<dbReference type="PIRSF" id="PIRSF018968">
    <property type="entry name" value="ABC_permease_BceB"/>
    <property type="match status" value="1"/>
</dbReference>
<dbReference type="EMBL" id="FNJM01000001">
    <property type="protein sequence ID" value="SDO71127.1"/>
    <property type="molecule type" value="Genomic_DNA"/>
</dbReference>
<dbReference type="InterPro" id="IPR003838">
    <property type="entry name" value="ABC3_permease_C"/>
</dbReference>
<evidence type="ECO:0000256" key="6">
    <source>
        <dbReference type="PIRNR" id="PIRNR018968"/>
    </source>
</evidence>
<feature type="transmembrane region" description="Helical" evidence="6">
    <location>
        <begin position="201"/>
        <end position="222"/>
    </location>
</feature>
<dbReference type="OrthoDB" id="9781780at2"/>
<keyword evidence="2 6" id="KW-1003">Cell membrane</keyword>
<proteinExistence type="inferred from homology"/>
<feature type="transmembrane region" description="Helical" evidence="6">
    <location>
        <begin position="155"/>
        <end position="180"/>
    </location>
</feature>
<evidence type="ECO:0000313" key="8">
    <source>
        <dbReference type="EMBL" id="SDO71127.1"/>
    </source>
</evidence>
<evidence type="ECO:0000256" key="3">
    <source>
        <dbReference type="ARBA" id="ARBA00022692"/>
    </source>
</evidence>
<accession>A0A1H0LSH2</accession>
<dbReference type="GO" id="GO:0005886">
    <property type="term" value="C:plasma membrane"/>
    <property type="evidence" value="ECO:0007669"/>
    <property type="project" value="UniProtKB-SubCell"/>
</dbReference>
<evidence type="ECO:0000256" key="2">
    <source>
        <dbReference type="ARBA" id="ARBA00022475"/>
    </source>
</evidence>
<evidence type="ECO:0000259" key="7">
    <source>
        <dbReference type="Pfam" id="PF02687"/>
    </source>
</evidence>
<name>A0A1H0LSH2_9CLOT</name>
<feature type="transmembrane region" description="Helical" evidence="6">
    <location>
        <begin position="242"/>
        <end position="267"/>
    </location>
</feature>
<dbReference type="Pfam" id="PF02687">
    <property type="entry name" value="FtsX"/>
    <property type="match status" value="1"/>
</dbReference>
<dbReference type="InterPro" id="IPR027022">
    <property type="entry name" value="ABC_permease_BceB-typ"/>
</dbReference>
<organism evidence="8 9">
    <name type="scientific">Clostridium gasigenes</name>
    <dbReference type="NCBI Taxonomy" id="94869"/>
    <lineage>
        <taxon>Bacteria</taxon>
        <taxon>Bacillati</taxon>
        <taxon>Bacillota</taxon>
        <taxon>Clostridia</taxon>
        <taxon>Eubacteriales</taxon>
        <taxon>Clostridiaceae</taxon>
        <taxon>Clostridium</taxon>
    </lineage>
</organism>
<keyword evidence="3 6" id="KW-0812">Transmembrane</keyword>
<keyword evidence="6" id="KW-0813">Transport</keyword>
<reference evidence="8 9" key="1">
    <citation type="submission" date="2016-10" db="EMBL/GenBank/DDBJ databases">
        <authorList>
            <person name="de Groot N.N."/>
        </authorList>
    </citation>
    <scope>NUCLEOTIDE SEQUENCE [LARGE SCALE GENOMIC DNA]</scope>
    <source>
        <strain evidence="8 9">DSM 12272</strain>
    </source>
</reference>
<dbReference type="PANTHER" id="PTHR46795:SF3">
    <property type="entry name" value="ABC TRANSPORTER PERMEASE"/>
    <property type="match status" value="1"/>
</dbReference>
<keyword evidence="4 6" id="KW-1133">Transmembrane helix</keyword>
<feature type="transmembrane region" description="Helical" evidence="6">
    <location>
        <begin position="296"/>
        <end position="318"/>
    </location>
</feature>
<keyword evidence="5 6" id="KW-0472">Membrane</keyword>
<feature type="transmembrane region" description="Helical" evidence="6">
    <location>
        <begin position="559"/>
        <end position="582"/>
    </location>
</feature>
<comment type="similarity">
    <text evidence="6">Belongs to the ABC-4 integral membrane protein family.</text>
</comment>
<sequence>MYAKLAINNAKRSIKDYLIYIVTLTICVSLFYGFSSLSSSNYTLVTEDMFNFDILKEMLKYSTYGVTALLVLLVGYVNKYMMKRRQKEFATYILLGTEQRSVALMFFVETLIIGVISIVAGILIGTLFSQVVTALILMTAGQEIIFSFKIYTDTILITFAFFITIFCIIGFFNIGYLNKIKLINMLNSEKKTEFQFKRSKVVYITVFLMSIASYSTCGVYAYKILYSSGKDVILAEQKMMFALIALVAFIVGTYALFYSASYIAIVIKNKWTGFKYEYTNLFLIGAIVSKIKTVPILMATISLTLLGSALCFTITLLMSQWSLGYLEYRIPFDVNISNQNISITDINDMPNINYDEIVEYMDINNHPLKNYCQVETYFIEEKDFYIKDKIKMPILAIGLSDFNTLRKTLGYEEVTLKENEFTMQWDKKVDESEIKEYINNNSIINVNGEEFKVSSNSHYIDSLGENIYNFWTDTLIVLPDEVCEELMIASTQFYGNIKAKMNYEEALKIEEFASTWFREKHIDLYNKYEESEEENYSFTDPAKIRMKVAETSVVITMSLFMRILGIYLGAVLLMISLTVLALQQLSDSIDHKQRFKTLKKLGIEKKEINKLILKQIGCYFVIPIFIAIIGLLIFLYNYSVIFREQINLYIGNSAFILNMIIGISLIIIIYSCYFMATYYTFKRNIE</sequence>
<dbReference type="RefSeq" id="WP_089966467.1">
    <property type="nucleotide sequence ID" value="NZ_FNJM01000001.1"/>
</dbReference>
<evidence type="ECO:0000313" key="9">
    <source>
        <dbReference type="Proteomes" id="UP000198597"/>
    </source>
</evidence>
<comment type="subcellular location">
    <subcellularLocation>
        <location evidence="1 6">Cell membrane</location>
        <topology evidence="1 6">Multi-pass membrane protein</topology>
    </subcellularLocation>
</comment>
<dbReference type="InterPro" id="IPR052536">
    <property type="entry name" value="ABC-4_Integral_Memb_Prot"/>
</dbReference>
<dbReference type="AlphaFoldDB" id="A0A1H0LSH2"/>
<dbReference type="GO" id="GO:0055085">
    <property type="term" value="P:transmembrane transport"/>
    <property type="evidence" value="ECO:0007669"/>
    <property type="project" value="UniProtKB-UniRule"/>
</dbReference>
<dbReference type="PANTHER" id="PTHR46795">
    <property type="entry name" value="ABC TRANSPORTER PERMEASE-RELATED-RELATED"/>
    <property type="match status" value="1"/>
</dbReference>
<gene>
    <name evidence="8" type="ORF">SAMN04488529_101186</name>
</gene>
<evidence type="ECO:0000256" key="1">
    <source>
        <dbReference type="ARBA" id="ARBA00004651"/>
    </source>
</evidence>
<dbReference type="STRING" id="94869.SAMN04488529_101186"/>
<feature type="transmembrane region" description="Helical" evidence="6">
    <location>
        <begin position="656"/>
        <end position="681"/>
    </location>
</feature>
<evidence type="ECO:0000256" key="4">
    <source>
        <dbReference type="ARBA" id="ARBA00022989"/>
    </source>
</evidence>